<reference evidence="13" key="1">
    <citation type="journal article" date="2023" name="Mol. Plant Microbe Interact.">
        <title>Elucidating the Obligate Nature and Biological Capacity of an Invasive Fungal Corn Pathogen.</title>
        <authorList>
            <person name="MacCready J.S."/>
            <person name="Roggenkamp E.M."/>
            <person name="Gdanetz K."/>
            <person name="Chilvers M.I."/>
        </authorList>
    </citation>
    <scope>NUCLEOTIDE SEQUENCE</scope>
    <source>
        <strain evidence="13">PM02</strain>
    </source>
</reference>
<feature type="compositionally biased region" description="Acidic residues" evidence="11">
    <location>
        <begin position="891"/>
        <end position="904"/>
    </location>
</feature>
<comment type="subcellular location">
    <subcellularLocation>
        <location evidence="1">Nucleus</location>
        <location evidence="1">Nuclear pore complex</location>
    </subcellularLocation>
</comment>
<dbReference type="GO" id="GO:0044614">
    <property type="term" value="C:nuclear pore cytoplasmic filaments"/>
    <property type="evidence" value="ECO:0007669"/>
    <property type="project" value="TreeGrafter"/>
</dbReference>
<dbReference type="GO" id="GO:0003723">
    <property type="term" value="F:RNA binding"/>
    <property type="evidence" value="ECO:0007669"/>
    <property type="project" value="TreeGrafter"/>
</dbReference>
<evidence type="ECO:0000256" key="9">
    <source>
        <dbReference type="ARBA" id="ARBA00023132"/>
    </source>
</evidence>
<evidence type="ECO:0000256" key="10">
    <source>
        <dbReference type="ARBA" id="ARBA00023242"/>
    </source>
</evidence>
<evidence type="ECO:0000256" key="1">
    <source>
        <dbReference type="ARBA" id="ARBA00004567"/>
    </source>
</evidence>
<dbReference type="Gene3D" id="3.30.1610.10">
    <property type="entry name" value="Peptidase S59, nucleoporin"/>
    <property type="match status" value="1"/>
</dbReference>
<evidence type="ECO:0000256" key="7">
    <source>
        <dbReference type="ARBA" id="ARBA00022927"/>
    </source>
</evidence>
<feature type="compositionally biased region" description="Gly residues" evidence="11">
    <location>
        <begin position="391"/>
        <end position="400"/>
    </location>
</feature>
<proteinExistence type="inferred from homology"/>
<dbReference type="InterPro" id="IPR007230">
    <property type="entry name" value="Nup98_auto-Pept-S59_dom"/>
</dbReference>
<feature type="compositionally biased region" description="Gly residues" evidence="11">
    <location>
        <begin position="360"/>
        <end position="378"/>
    </location>
</feature>
<evidence type="ECO:0000259" key="12">
    <source>
        <dbReference type="PROSITE" id="PS51434"/>
    </source>
</evidence>
<keyword evidence="6" id="KW-0509">mRNA transport</keyword>
<evidence type="ECO:0000256" key="8">
    <source>
        <dbReference type="ARBA" id="ARBA00023010"/>
    </source>
</evidence>
<comment type="similarity">
    <text evidence="2">Belongs to the nucleoporin GLFG family.</text>
</comment>
<feature type="region of interest" description="Disordered" evidence="11">
    <location>
        <begin position="623"/>
        <end position="714"/>
    </location>
</feature>
<dbReference type="InterPro" id="IPR025574">
    <property type="entry name" value="Nucleoporin_FG_rpt"/>
</dbReference>
<keyword evidence="4" id="KW-0677">Repeat</keyword>
<keyword evidence="3" id="KW-0813">Transport</keyword>
<feature type="compositionally biased region" description="Acidic residues" evidence="11">
    <location>
        <begin position="983"/>
        <end position="1004"/>
    </location>
</feature>
<keyword evidence="10" id="KW-0539">Nucleus</keyword>
<feature type="compositionally biased region" description="Basic and acidic residues" evidence="11">
    <location>
        <begin position="1096"/>
        <end position="1111"/>
    </location>
</feature>
<dbReference type="GO" id="GO:0051028">
    <property type="term" value="P:mRNA transport"/>
    <property type="evidence" value="ECO:0007669"/>
    <property type="project" value="UniProtKB-KW"/>
</dbReference>
<dbReference type="InterPro" id="IPR037665">
    <property type="entry name" value="Nucleoporin_S59-like"/>
</dbReference>
<evidence type="ECO:0000313" key="14">
    <source>
        <dbReference type="Proteomes" id="UP001217918"/>
    </source>
</evidence>
<evidence type="ECO:0000256" key="3">
    <source>
        <dbReference type="ARBA" id="ARBA00022448"/>
    </source>
</evidence>
<feature type="domain" description="Peptidase S59" evidence="12">
    <location>
        <begin position="741"/>
        <end position="885"/>
    </location>
</feature>
<dbReference type="PANTHER" id="PTHR23198:SF6">
    <property type="entry name" value="NUCLEAR PORE COMPLEX PROTEIN NUP98-NUP96"/>
    <property type="match status" value="1"/>
</dbReference>
<dbReference type="FunFam" id="3.30.1610.10:FF:000003">
    <property type="entry name" value="Nucleoporin SONB, putative"/>
    <property type="match status" value="1"/>
</dbReference>
<evidence type="ECO:0000256" key="4">
    <source>
        <dbReference type="ARBA" id="ARBA00022737"/>
    </source>
</evidence>
<name>A0AAD9ICP1_9PEZI</name>
<feature type="compositionally biased region" description="Low complexity" evidence="11">
    <location>
        <begin position="379"/>
        <end position="390"/>
    </location>
</feature>
<dbReference type="PROSITE" id="PS51434">
    <property type="entry name" value="NUP_C"/>
    <property type="match status" value="1"/>
</dbReference>
<keyword evidence="5" id="KW-0068">Autocatalytic cleavage</keyword>
<organism evidence="13 14">
    <name type="scientific">Phyllachora maydis</name>
    <dbReference type="NCBI Taxonomy" id="1825666"/>
    <lineage>
        <taxon>Eukaryota</taxon>
        <taxon>Fungi</taxon>
        <taxon>Dikarya</taxon>
        <taxon>Ascomycota</taxon>
        <taxon>Pezizomycotina</taxon>
        <taxon>Sordariomycetes</taxon>
        <taxon>Sordariomycetidae</taxon>
        <taxon>Phyllachorales</taxon>
        <taxon>Phyllachoraceae</taxon>
        <taxon>Phyllachora</taxon>
    </lineage>
</organism>
<sequence length="1704" mass="177727">MSFGGGFGGFGTNNNQQSSAFGGGTGFGASSSGFGGGNNTFGANNNNNTTNSTGGLFGASANTGSTFGSPAGGFGANKPAFGTPATTNAGTGAGLFTSNAASGSGFGGAFGTFGQPAAATNNTTNTGFGSSGGSLFGAAKTGFGATGGGLFGAKPATATGGGLFGGATASTTNTGMFGGGNNNTTSGFGAVNNNTTGAFGAGNTNTGGGLFGANKPAATGFGTQTTGGLFGNTATNTNTGFGAQGTATAGGGLFGNNNAQGNGGGGLFGNQQQPATTGFGATAFGNTGTNTGTGLFGNAQQKPAASTGLFGGTTTGANTTTGGGGLFGQNNNTQNAFGTNNSQQSGGLFGNKPATTSTGLFGGSTTGQTGTTGGGLFGSLGTNSQGQQPAQGGGLFGGLGQNQNKSLFGGSQPAGGGLFGTSQNNQQSTGLFGGSLGQQQQAPMLGMGNSMFGGSQVNQGTPQQLATGLADVSAYGAQSLFSNVPDNQMQNPGPLATPLTGKKDKARPMLSTYKLSPANQFVTPQKRGYGFSYSTYGTPNSVSSVASTPGGLSRSLVGGSFGRGLGKSISNSNLRRSFTAEERDSILLPGAFSANPTSRFLPGAGSHKKLVINRELRSGDLFASPAKDRKAATEPVNGARKLSKRVSFDTEPLASMENGAAAERTAGPSGVDGVEDQATPASPPPHDTRDGTDGKKASPSNKPAEMEQVKEPKGKELAIVHEEEMSPAVARKKGSSRDKKPGIYWMTPTKEAIGRMNRMQRQKVADFTVGRENVGSVRFNVPVDLSHMDLDHLFDEIVILEPRSATVYPIEAKKPPMGKGLNVPATIALENSWPRASASRKKATGPERTGRNVLKHVEHLKKLEGTKFLDYDVDTGVWTFSVEHFTTYGLEGDDEQSDEGAESDVESRTAPAVQLPGSPSALLQDATSPDVDPDDTFGYKRPRKAVPGAFDADEAALSDDEEEDMHDKALLLRPRASSLSSDEQGDDDMEQEDGEEEMQCEDEQPVTAAEEHAEEGPQAVAEADLALSRRTEAGQHLPAGIMRARMRAVRKSMAPTKIEVAGGNDWTQMLQESVRAPRTVDRATLRALNESGAAWDMRDRGSPAPKERKGAVDSAGFATSIDLMKSLFDQAKGPADEAASPARGFVKWPYQRRNKVDKADLVLRPRPRFGPAGVLTAGLPHGGILYQEVENSSMMDGSTLVELESYVERRMDGRVSGTTELDFTMDPSLGEKWRLAAILADGGDSHQALTTFWMQMVLDEKEAEQHLDPTGSAAAEKAILLLACNRVDEACRHLLADGDFRLANLVSCIGTHAREMRSQVQDWRDANALSEFSEPVRALYELLGGNACVCAGSKGTEMENRAESFVISERFGLDWRQAFGLRLFHTSGGSFEPAVRSFQADIEQGKEREPQGDALWALLKAFAYRRFDWDAVHSIGWLLTKVLMGRRAGAMDFGRGSEHWNGYCVSLAATLDAAGSWVLAAFVLDGLHDAAGREAAVLAHVARHAHALDPGAHDAARPGFAGRAFSVLARAGVAPAPALWAAKALDRRARQHAPAEFAALLRARDPAEAHRAFVARLAPRLVLGRDHARLLRCARALHRLRHALPDWDRAGIAFLLFPLRVAPPPRGPGAAPDAHDTVLVEALVHLWGGPAARGAGRDATVLRAALVDMAEELIRRRGHDARLFGILPGDVKERHFRDAVFAAA</sequence>
<dbReference type="Proteomes" id="UP001217918">
    <property type="component" value="Unassembled WGS sequence"/>
</dbReference>
<evidence type="ECO:0000256" key="6">
    <source>
        <dbReference type="ARBA" id="ARBA00022816"/>
    </source>
</evidence>
<dbReference type="GO" id="GO:0006606">
    <property type="term" value="P:protein import into nucleus"/>
    <property type="evidence" value="ECO:0007669"/>
    <property type="project" value="TreeGrafter"/>
</dbReference>
<dbReference type="InterPro" id="IPR021967">
    <property type="entry name" value="Nup98_C"/>
</dbReference>
<feature type="region of interest" description="Disordered" evidence="11">
    <location>
        <begin position="356"/>
        <end position="429"/>
    </location>
</feature>
<comment type="caution">
    <text evidence="13">The sequence shown here is derived from an EMBL/GenBank/DDBJ whole genome shotgun (WGS) entry which is preliminary data.</text>
</comment>
<feature type="compositionally biased region" description="Basic and acidic residues" evidence="11">
    <location>
        <begin position="686"/>
        <end position="696"/>
    </location>
</feature>
<accession>A0AAD9ICP1</accession>
<dbReference type="Pfam" id="PF13634">
    <property type="entry name" value="Nucleoporin_FG"/>
    <property type="match status" value="2"/>
</dbReference>
<dbReference type="EMBL" id="JAQQPM010000009">
    <property type="protein sequence ID" value="KAK2075323.1"/>
    <property type="molecule type" value="Genomic_DNA"/>
</dbReference>
<dbReference type="InterPro" id="IPR036903">
    <property type="entry name" value="Nup98_auto-Pept-S59_dom_sf"/>
</dbReference>
<keyword evidence="14" id="KW-1185">Reference proteome</keyword>
<dbReference type="GO" id="GO:0017056">
    <property type="term" value="F:structural constituent of nuclear pore"/>
    <property type="evidence" value="ECO:0007669"/>
    <property type="project" value="InterPro"/>
</dbReference>
<dbReference type="GO" id="GO:0034398">
    <property type="term" value="P:telomere tethering at nuclear periphery"/>
    <property type="evidence" value="ECO:0007669"/>
    <property type="project" value="TreeGrafter"/>
</dbReference>
<feature type="region of interest" description="Disordered" evidence="11">
    <location>
        <begin position="890"/>
        <end position="945"/>
    </location>
</feature>
<dbReference type="Pfam" id="PF12110">
    <property type="entry name" value="Nup96"/>
    <property type="match status" value="1"/>
</dbReference>
<dbReference type="GO" id="GO:0000973">
    <property type="term" value="P:post-transcriptional tethering of RNA polymerase II gene DNA at nuclear periphery"/>
    <property type="evidence" value="ECO:0007669"/>
    <property type="project" value="TreeGrafter"/>
</dbReference>
<dbReference type="Gene3D" id="1.25.40.690">
    <property type="match status" value="1"/>
</dbReference>
<dbReference type="GO" id="GO:0008139">
    <property type="term" value="F:nuclear localization sequence binding"/>
    <property type="evidence" value="ECO:0007669"/>
    <property type="project" value="TreeGrafter"/>
</dbReference>
<protein>
    <recommendedName>
        <fullName evidence="12">Peptidase S59 domain-containing protein</fullName>
    </recommendedName>
</protein>
<gene>
    <name evidence="13" type="ORF">P8C59_009457</name>
</gene>
<feature type="region of interest" description="Disordered" evidence="11">
    <location>
        <begin position="1094"/>
        <end position="1113"/>
    </location>
</feature>
<evidence type="ECO:0000256" key="5">
    <source>
        <dbReference type="ARBA" id="ARBA00022813"/>
    </source>
</evidence>
<keyword evidence="9" id="KW-0906">Nuclear pore complex</keyword>
<dbReference type="Pfam" id="PF04096">
    <property type="entry name" value="Nucleoporin2"/>
    <property type="match status" value="1"/>
</dbReference>
<dbReference type="GO" id="GO:0006405">
    <property type="term" value="P:RNA export from nucleus"/>
    <property type="evidence" value="ECO:0007669"/>
    <property type="project" value="TreeGrafter"/>
</dbReference>
<dbReference type="SUPFAM" id="SSF82215">
    <property type="entry name" value="C-terminal autoproteolytic domain of nucleoporin nup98"/>
    <property type="match status" value="1"/>
</dbReference>
<keyword evidence="8" id="KW-0811">Translocation</keyword>
<dbReference type="PANTHER" id="PTHR23198">
    <property type="entry name" value="NUCLEOPORIN"/>
    <property type="match status" value="1"/>
</dbReference>
<feature type="compositionally biased region" description="Basic and acidic residues" evidence="11">
    <location>
        <begin position="704"/>
        <end position="714"/>
    </location>
</feature>
<feature type="compositionally biased region" description="Low complexity" evidence="11">
    <location>
        <begin position="971"/>
        <end position="982"/>
    </location>
</feature>
<feature type="region of interest" description="Disordered" evidence="11">
    <location>
        <begin position="971"/>
        <end position="1018"/>
    </location>
</feature>
<evidence type="ECO:0000256" key="11">
    <source>
        <dbReference type="SAM" id="MobiDB-lite"/>
    </source>
</evidence>
<evidence type="ECO:0000313" key="13">
    <source>
        <dbReference type="EMBL" id="KAK2075323.1"/>
    </source>
</evidence>
<keyword evidence="7" id="KW-0653">Protein transport</keyword>
<evidence type="ECO:0000256" key="2">
    <source>
        <dbReference type="ARBA" id="ARBA00008926"/>
    </source>
</evidence>